<evidence type="ECO:0000313" key="3">
    <source>
        <dbReference type="Proteomes" id="UP000036923"/>
    </source>
</evidence>
<evidence type="ECO:0000259" key="1">
    <source>
        <dbReference type="Pfam" id="PF20250"/>
    </source>
</evidence>
<protein>
    <recommendedName>
        <fullName evidence="1">Flagellar Assembly Protein A N-terminal region domain-containing protein</fullName>
    </recommendedName>
</protein>
<dbReference type="STRING" id="398512.Bccel_3627"/>
<dbReference type="Pfam" id="PF20250">
    <property type="entry name" value="FapA_N"/>
    <property type="match status" value="1"/>
</dbReference>
<dbReference type="eggNOG" id="COG1315">
    <property type="taxonomic scope" value="Bacteria"/>
</dbReference>
<dbReference type="InterPro" id="IPR005646">
    <property type="entry name" value="FapA"/>
</dbReference>
<accession>A0A0L6JRE7</accession>
<dbReference type="Proteomes" id="UP000036923">
    <property type="component" value="Unassembled WGS sequence"/>
</dbReference>
<keyword evidence="3" id="KW-1185">Reference proteome</keyword>
<organism evidence="2 3">
    <name type="scientific">Pseudobacteroides cellulosolvens ATCC 35603 = DSM 2933</name>
    <dbReference type="NCBI Taxonomy" id="398512"/>
    <lineage>
        <taxon>Bacteria</taxon>
        <taxon>Bacillati</taxon>
        <taxon>Bacillota</taxon>
        <taxon>Clostridia</taxon>
        <taxon>Eubacteriales</taxon>
        <taxon>Oscillospiraceae</taxon>
        <taxon>Pseudobacteroides</taxon>
    </lineage>
</organism>
<dbReference type="PATRIC" id="fig|398512.5.peg.3801"/>
<feature type="domain" description="Flagellar Assembly Protein A N-terminal region" evidence="1">
    <location>
        <begin position="90"/>
        <end position="259"/>
    </location>
</feature>
<dbReference type="PANTHER" id="PTHR38032:SF1">
    <property type="entry name" value="RNA-BINDING PROTEIN KHPB N-TERMINAL DOMAIN-CONTAINING PROTEIN"/>
    <property type="match status" value="1"/>
</dbReference>
<name>A0A0L6JRE7_9FIRM</name>
<reference evidence="3" key="1">
    <citation type="submission" date="2015-07" db="EMBL/GenBank/DDBJ databases">
        <title>Near-Complete Genome Sequence of the Cellulolytic Bacterium Bacteroides (Pseudobacteroides) cellulosolvens ATCC 35603.</title>
        <authorList>
            <person name="Dassa B."/>
            <person name="Utturkar S.M."/>
            <person name="Klingeman D.M."/>
            <person name="Hurt R.A."/>
            <person name="Keller M."/>
            <person name="Xu J."/>
            <person name="Reddy Y.H.K."/>
            <person name="Borovok I."/>
            <person name="Grinberg I.R."/>
            <person name="Lamed R."/>
            <person name="Zhivin O."/>
            <person name="Bayer E.A."/>
            <person name="Brown S.D."/>
        </authorList>
    </citation>
    <scope>NUCLEOTIDE SEQUENCE [LARGE SCALE GENOMIC DNA]</scope>
    <source>
        <strain evidence="3">DSM 2933</strain>
    </source>
</reference>
<dbReference type="InterPro" id="IPR046866">
    <property type="entry name" value="FapA_N"/>
</dbReference>
<proteinExistence type="predicted"/>
<dbReference type="AlphaFoldDB" id="A0A0L6JRE7"/>
<comment type="caution">
    <text evidence="2">The sequence shown here is derived from an EMBL/GenBank/DDBJ whole genome shotgun (WGS) entry which is preliminary data.</text>
</comment>
<dbReference type="RefSeq" id="WP_081926801.1">
    <property type="nucleotide sequence ID" value="NZ_JQKC01000007.1"/>
</dbReference>
<dbReference type="Pfam" id="PF03961">
    <property type="entry name" value="FapA"/>
    <property type="match status" value="1"/>
</dbReference>
<gene>
    <name evidence="2" type="ORF">Bccel_3627</name>
</gene>
<dbReference type="PANTHER" id="PTHR38032">
    <property type="entry name" value="POLYMERASE-RELATED"/>
    <property type="match status" value="1"/>
</dbReference>
<dbReference type="InterPro" id="IPR046865">
    <property type="entry name" value="FapA_b_solenoid"/>
</dbReference>
<evidence type="ECO:0000313" key="2">
    <source>
        <dbReference type="EMBL" id="KNY28353.1"/>
    </source>
</evidence>
<dbReference type="EMBL" id="LGTC01000001">
    <property type="protein sequence ID" value="KNY28353.1"/>
    <property type="molecule type" value="Genomic_DNA"/>
</dbReference>
<sequence length="542" mass="59110">MNDLKMQNSSKLNDGFFELKYNEDGVYIVVNPPVGKGKKVETWEVLEKLNRKQVKNYSRGTIELAILKADRAPVKIAESQVEVKVDATASVVVSPDKMKAFITFNPPEGGRMLNAGEVIEILRQNGVVFGVSSESLENIIKYPVFNEQILIARGVEAVNGQNGMIEFYFDISSDRKPVIMEDGRVDYRELNLIESVEKGKVLCSILPPVQGKAGKTVMGYDLPALNGKPATLPKGRNVEVSQDGKSLCAGIDGQVCYIDGKVNVFSIYEVHADVDTTTGNINFIGNVIVRGNVLSGFSIDAGGNVEVWGVVEGASIKAGGDIILRRGMQGMGKGYLKSGGDIIAKYIEHSTVEAKNEIKAEAIMHSNIKCGQKLELSGKKGLLVGGVAKVGKLIAAKVIGSTMATVTELEVGTDPTLRERYKMLKDESIAMESDIKKAEQAITILKKIEGAGGLTPEKQEMMAKSVRTKVYYSNRIEEIKVEIAQIEEILQQESQGKIKASATIYSGTKVAIGSCLMYVKENLQYCTLYRDGADIRICPYDR</sequence>